<accession>A0A3E3IBE0</accession>
<dbReference type="GeneID" id="97986201"/>
<keyword evidence="3" id="KW-0411">Iron-sulfur</keyword>
<dbReference type="Pfam" id="PF04422">
    <property type="entry name" value="FrhB_FdhB_N"/>
    <property type="match status" value="1"/>
</dbReference>
<dbReference type="PROSITE" id="PS51379">
    <property type="entry name" value="4FE4S_FER_2"/>
    <property type="match status" value="2"/>
</dbReference>
<dbReference type="InterPro" id="IPR017896">
    <property type="entry name" value="4Fe4S_Fe-S-bd"/>
</dbReference>
<evidence type="ECO:0000313" key="5">
    <source>
        <dbReference type="EMBL" id="RGE64360.1"/>
    </source>
</evidence>
<reference evidence="5" key="1">
    <citation type="submission" date="2018-08" db="EMBL/GenBank/DDBJ databases">
        <title>A genome reference for cultivated species of the human gut microbiota.</title>
        <authorList>
            <person name="Zou Y."/>
            <person name="Xue W."/>
            <person name="Luo G."/>
        </authorList>
    </citation>
    <scope>NUCLEOTIDE SEQUENCE [LARGE SCALE GENOMIC DNA]</scope>
    <source>
        <strain evidence="5">TF05-5AC</strain>
    </source>
</reference>
<dbReference type="InterPro" id="IPR007516">
    <property type="entry name" value="Co_F420_Hydgase/DH_bsu_N"/>
</dbReference>
<feature type="domain" description="4Fe-4S ferredoxin-type" evidence="4">
    <location>
        <begin position="34"/>
        <end position="64"/>
    </location>
</feature>
<dbReference type="Proteomes" id="UP000260812">
    <property type="component" value="Unassembled WGS sequence"/>
</dbReference>
<organism evidence="5 6">
    <name type="scientific">Eisenbergiella massiliensis</name>
    <dbReference type="NCBI Taxonomy" id="1720294"/>
    <lineage>
        <taxon>Bacteria</taxon>
        <taxon>Bacillati</taxon>
        <taxon>Bacillota</taxon>
        <taxon>Clostridia</taxon>
        <taxon>Lachnospirales</taxon>
        <taxon>Lachnospiraceae</taxon>
        <taxon>Eisenbergiella</taxon>
    </lineage>
</organism>
<sequence length="393" mass="44299">MELVSRDSCTGCGNCGLACKKNAITFQRDALNNIYPVIDSSKCVDCSLCQKVCPVVNRVEKTLPQMCYSGYATNPTIRKTSASGGMAQAIYRWCLKKGILFSGVYFDNKELKAKHKLGVTEEDIRQFTNSKYTFSFMGGICEDVVDTLKAGKKMLFIGLPCQVAAVKKYAETKKVSTDELFTVDLICHGVPSDFYVKEHVQYVTKGECIDGLSFRDERFMTSKFVFSVDYKGKNYHKYVESDDNFQIGYHNATIYRPNCYNCMYASPDRCSDLTIGDFTGLGKVDSVKGNVVEMRYQGISCVLCNSEKGEKLLTQLEVEGDLSIDLRPLEEALKFENQLANPSIPSMYRNRFVELYPQNGFDKACNVVFKNEKIKRPIIHIAKICVKKVLGRK</sequence>
<dbReference type="InterPro" id="IPR007525">
    <property type="entry name" value="FrhB_FdhB_C"/>
</dbReference>
<proteinExistence type="predicted"/>
<protein>
    <submittedName>
        <fullName evidence="5">4Fe-4S dicluster domain-containing protein</fullName>
    </submittedName>
</protein>
<dbReference type="Gene3D" id="3.30.70.20">
    <property type="match status" value="1"/>
</dbReference>
<evidence type="ECO:0000256" key="2">
    <source>
        <dbReference type="ARBA" id="ARBA00023004"/>
    </source>
</evidence>
<dbReference type="GO" id="GO:0046872">
    <property type="term" value="F:metal ion binding"/>
    <property type="evidence" value="ECO:0007669"/>
    <property type="project" value="UniProtKB-KW"/>
</dbReference>
<dbReference type="Pfam" id="PF12838">
    <property type="entry name" value="Fer4_7"/>
    <property type="match status" value="1"/>
</dbReference>
<dbReference type="PANTHER" id="PTHR43193">
    <property type="match status" value="1"/>
</dbReference>
<comment type="caution">
    <text evidence="5">The sequence shown here is derived from an EMBL/GenBank/DDBJ whole genome shotgun (WGS) entry which is preliminary data.</text>
</comment>
<keyword evidence="1" id="KW-0479">Metal-binding</keyword>
<dbReference type="InterPro" id="IPR052977">
    <property type="entry name" value="Polyferredoxin-like_ET"/>
</dbReference>
<dbReference type="RefSeq" id="WP_117543942.1">
    <property type="nucleotide sequence ID" value="NZ_QVLV01000002.1"/>
</dbReference>
<dbReference type="PROSITE" id="PS00198">
    <property type="entry name" value="4FE4S_FER_1"/>
    <property type="match status" value="1"/>
</dbReference>
<keyword evidence="2" id="KW-0408">Iron</keyword>
<dbReference type="SUPFAM" id="SSF54862">
    <property type="entry name" value="4Fe-4S ferredoxins"/>
    <property type="match status" value="1"/>
</dbReference>
<name>A0A3E3IBE0_9FIRM</name>
<dbReference type="AlphaFoldDB" id="A0A3E3IBE0"/>
<dbReference type="EMBL" id="QVLV01000002">
    <property type="protein sequence ID" value="RGE64360.1"/>
    <property type="molecule type" value="Genomic_DNA"/>
</dbReference>
<evidence type="ECO:0000256" key="3">
    <source>
        <dbReference type="ARBA" id="ARBA00023014"/>
    </source>
</evidence>
<gene>
    <name evidence="5" type="ORF">DXC51_04695</name>
</gene>
<feature type="domain" description="4Fe-4S ferredoxin-type" evidence="4">
    <location>
        <begin position="1"/>
        <end position="29"/>
    </location>
</feature>
<dbReference type="InterPro" id="IPR017900">
    <property type="entry name" value="4Fe4S_Fe_S_CS"/>
</dbReference>
<evidence type="ECO:0000256" key="1">
    <source>
        <dbReference type="ARBA" id="ARBA00022723"/>
    </source>
</evidence>
<keyword evidence="6" id="KW-1185">Reference proteome</keyword>
<evidence type="ECO:0000313" key="6">
    <source>
        <dbReference type="Proteomes" id="UP000260812"/>
    </source>
</evidence>
<dbReference type="Pfam" id="PF04432">
    <property type="entry name" value="FrhB_FdhB_C"/>
    <property type="match status" value="1"/>
</dbReference>
<dbReference type="PANTHER" id="PTHR43193:SF2">
    <property type="entry name" value="POLYFERREDOXIN PROTEIN FWDF"/>
    <property type="match status" value="1"/>
</dbReference>
<dbReference type="GO" id="GO:0051536">
    <property type="term" value="F:iron-sulfur cluster binding"/>
    <property type="evidence" value="ECO:0007669"/>
    <property type="project" value="UniProtKB-KW"/>
</dbReference>
<evidence type="ECO:0000259" key="4">
    <source>
        <dbReference type="PROSITE" id="PS51379"/>
    </source>
</evidence>